<organism evidence="5 6">
    <name type="scientific">Neogobius melanostomus</name>
    <name type="common">round goby</name>
    <dbReference type="NCBI Taxonomy" id="47308"/>
    <lineage>
        <taxon>Eukaryota</taxon>
        <taxon>Metazoa</taxon>
        <taxon>Chordata</taxon>
        <taxon>Craniata</taxon>
        <taxon>Vertebrata</taxon>
        <taxon>Euteleostomi</taxon>
        <taxon>Actinopterygii</taxon>
        <taxon>Neopterygii</taxon>
        <taxon>Teleostei</taxon>
        <taxon>Neoteleostei</taxon>
        <taxon>Acanthomorphata</taxon>
        <taxon>Gobiaria</taxon>
        <taxon>Gobiiformes</taxon>
        <taxon>Gobioidei</taxon>
        <taxon>Gobiidae</taxon>
        <taxon>Benthophilinae</taxon>
        <taxon>Neogobiini</taxon>
        <taxon>Neogobius</taxon>
    </lineage>
</organism>
<dbReference type="PANTHER" id="PTHR48485:SF3">
    <property type="entry name" value="INTERLEUKIN-12 SUBUNIT BETA"/>
    <property type="match status" value="1"/>
</dbReference>
<reference evidence="5" key="1">
    <citation type="submission" date="2025-08" db="UniProtKB">
        <authorList>
            <consortium name="Ensembl"/>
        </authorList>
    </citation>
    <scope>IDENTIFICATION</scope>
</reference>
<protein>
    <recommendedName>
        <fullName evidence="7">IL-12B</fullName>
    </recommendedName>
</protein>
<dbReference type="AlphaFoldDB" id="A0A8C6SDA8"/>
<evidence type="ECO:0000256" key="4">
    <source>
        <dbReference type="SAM" id="SignalP"/>
    </source>
</evidence>
<dbReference type="SUPFAM" id="SSF49265">
    <property type="entry name" value="Fibronectin type III"/>
    <property type="match status" value="2"/>
</dbReference>
<name>A0A8C6SDA8_9GOBI</name>
<evidence type="ECO:0000256" key="1">
    <source>
        <dbReference type="ARBA" id="ARBA00022729"/>
    </source>
</evidence>
<evidence type="ECO:0000256" key="2">
    <source>
        <dbReference type="ARBA" id="ARBA00023157"/>
    </source>
</evidence>
<dbReference type="InterPro" id="IPR036116">
    <property type="entry name" value="FN3_sf"/>
</dbReference>
<dbReference type="Gene3D" id="2.60.40.10">
    <property type="entry name" value="Immunoglobulins"/>
    <property type="match status" value="2"/>
</dbReference>
<dbReference type="Proteomes" id="UP000694523">
    <property type="component" value="Unplaced"/>
</dbReference>
<sequence>KQTLLLILTSSAALGLEHFPKNYLTVKQNANITCGTEDTLVTWTLNDQALDDGSFGGNIHVNGPFVIVDEVDTPVLGEYICWSAGQKMSSTVLLYEIEEEDENLESLRCRAKSYDCFLPAHGITAAMNGNEPCHWVDGREGGNGRFQFELSHSLSPYVEETRMLELTVEAIDKYHILNKTKRFYLRDIIQPDSPSVVTRRVVGQMLNVTIEPPPTWSSPHSFFSLENEIEYILKDDGQVKKSSSSLIPRKISKFRVRCRDSYVLSAWSPWTPWHNVM</sequence>
<dbReference type="Ensembl" id="ENSNMLT00000005278.1">
    <property type="protein sequence ID" value="ENSNMLP00000004615.1"/>
    <property type="gene ID" value="ENSNMLG00000003379.1"/>
</dbReference>
<reference evidence="5" key="2">
    <citation type="submission" date="2025-09" db="UniProtKB">
        <authorList>
            <consortium name="Ensembl"/>
        </authorList>
    </citation>
    <scope>IDENTIFICATION</scope>
</reference>
<dbReference type="InterPro" id="IPR050676">
    <property type="entry name" value="IL-12"/>
</dbReference>
<evidence type="ECO:0000313" key="6">
    <source>
        <dbReference type="Proteomes" id="UP000694523"/>
    </source>
</evidence>
<evidence type="ECO:0000313" key="5">
    <source>
        <dbReference type="Ensembl" id="ENSNMLP00000004615.1"/>
    </source>
</evidence>
<keyword evidence="2" id="KW-1015">Disulfide bond</keyword>
<evidence type="ECO:0008006" key="7">
    <source>
        <dbReference type="Google" id="ProtNLM"/>
    </source>
</evidence>
<keyword evidence="6" id="KW-1185">Reference proteome</keyword>
<accession>A0A8C6SDA8</accession>
<keyword evidence="1 4" id="KW-0732">Signal</keyword>
<keyword evidence="3" id="KW-0325">Glycoprotein</keyword>
<feature type="chain" id="PRO_5034391923" description="IL-12B" evidence="4">
    <location>
        <begin position="16"/>
        <end position="277"/>
    </location>
</feature>
<dbReference type="InterPro" id="IPR013783">
    <property type="entry name" value="Ig-like_fold"/>
</dbReference>
<evidence type="ECO:0000256" key="3">
    <source>
        <dbReference type="ARBA" id="ARBA00023180"/>
    </source>
</evidence>
<feature type="signal peptide" evidence="4">
    <location>
        <begin position="1"/>
        <end position="15"/>
    </location>
</feature>
<dbReference type="PANTHER" id="PTHR48485">
    <property type="entry name" value="INTERLEUKIN-12 SUBUNIT BETA-RELATED"/>
    <property type="match status" value="1"/>
</dbReference>
<proteinExistence type="predicted"/>